<evidence type="ECO:0000313" key="2">
    <source>
        <dbReference type="Proteomes" id="UP001352852"/>
    </source>
</evidence>
<protein>
    <submittedName>
        <fullName evidence="1">Uncharacterized protein</fullName>
    </submittedName>
</protein>
<proteinExistence type="predicted"/>
<dbReference type="EMBL" id="JAHUTJ010051753">
    <property type="protein sequence ID" value="MED6284925.1"/>
    <property type="molecule type" value="Genomic_DNA"/>
</dbReference>
<keyword evidence="2" id="KW-1185">Reference proteome</keyword>
<name>A0ABU7EFN4_9TELE</name>
<accession>A0ABU7EFN4</accession>
<organism evidence="1 2">
    <name type="scientific">Characodon lateralis</name>
    <dbReference type="NCBI Taxonomy" id="208331"/>
    <lineage>
        <taxon>Eukaryota</taxon>
        <taxon>Metazoa</taxon>
        <taxon>Chordata</taxon>
        <taxon>Craniata</taxon>
        <taxon>Vertebrata</taxon>
        <taxon>Euteleostomi</taxon>
        <taxon>Actinopterygii</taxon>
        <taxon>Neopterygii</taxon>
        <taxon>Teleostei</taxon>
        <taxon>Neoteleostei</taxon>
        <taxon>Acanthomorphata</taxon>
        <taxon>Ovalentaria</taxon>
        <taxon>Atherinomorphae</taxon>
        <taxon>Cyprinodontiformes</taxon>
        <taxon>Goodeidae</taxon>
        <taxon>Characodon</taxon>
    </lineage>
</organism>
<evidence type="ECO:0000313" key="1">
    <source>
        <dbReference type="EMBL" id="MED6284925.1"/>
    </source>
</evidence>
<dbReference type="Proteomes" id="UP001352852">
    <property type="component" value="Unassembled WGS sequence"/>
</dbReference>
<comment type="caution">
    <text evidence="1">The sequence shown here is derived from an EMBL/GenBank/DDBJ whole genome shotgun (WGS) entry which is preliminary data.</text>
</comment>
<gene>
    <name evidence="1" type="ORF">CHARACLAT_023859</name>
</gene>
<reference evidence="1 2" key="1">
    <citation type="submission" date="2021-06" db="EMBL/GenBank/DDBJ databases">
        <authorList>
            <person name="Palmer J.M."/>
        </authorList>
    </citation>
    <scope>NUCLEOTIDE SEQUENCE [LARGE SCALE GENOMIC DNA]</scope>
    <source>
        <strain evidence="1 2">CL_MEX2019</strain>
        <tissue evidence="1">Muscle</tissue>
    </source>
</reference>
<sequence length="117" mass="13342">MGTDTFLVGHRCLSSAVYGRELGPFFETSQAIVLFSCRVMLLDKVMWPVRDTDDEEDCDADSMCHNTGFLRTSIETVSSDTLVQLLRFWAGWEVLPSELQVEICGGIFLLHQRAWRH</sequence>